<comment type="caution">
    <text evidence="1">The sequence shown here is derived from an EMBL/GenBank/DDBJ whole genome shotgun (WGS) entry which is preliminary data.</text>
</comment>
<evidence type="ECO:0000313" key="1">
    <source>
        <dbReference type="EMBL" id="KAG9245255.1"/>
    </source>
</evidence>
<evidence type="ECO:0000313" key="2">
    <source>
        <dbReference type="Proteomes" id="UP000887226"/>
    </source>
</evidence>
<name>A0A9P7Z5G5_9HELO</name>
<dbReference type="AlphaFoldDB" id="A0A9P7Z5G5"/>
<accession>A0A9P7Z5G5</accession>
<organism evidence="1 2">
    <name type="scientific">Calycina marina</name>
    <dbReference type="NCBI Taxonomy" id="1763456"/>
    <lineage>
        <taxon>Eukaryota</taxon>
        <taxon>Fungi</taxon>
        <taxon>Dikarya</taxon>
        <taxon>Ascomycota</taxon>
        <taxon>Pezizomycotina</taxon>
        <taxon>Leotiomycetes</taxon>
        <taxon>Helotiales</taxon>
        <taxon>Pezizellaceae</taxon>
        <taxon>Calycina</taxon>
    </lineage>
</organism>
<sequence>MGSSGLDTINQHEERESKALTYCWSDGGITISLFYQATLPLFRDDMSPAELLKEGFLIATNLFHELDTTELGFLIEYSVFGEAVRPHEPNIKEDHKDTVWDNALQEPNTIAQLSWGDRLAYPLVNQRIAEATRCEADINHSCIRRIVVRSLREPVKNIHAAWEDGDETLVSQRQVVIGRCLQGGADTHSKEVVRFAKRS</sequence>
<protein>
    <submittedName>
        <fullName evidence="1">Uncharacterized protein</fullName>
    </submittedName>
</protein>
<reference evidence="1" key="1">
    <citation type="journal article" date="2021" name="IMA Fungus">
        <title>Genomic characterization of three marine fungi, including Emericellopsis atlantica sp. nov. with signatures of a generalist lifestyle and marine biomass degradation.</title>
        <authorList>
            <person name="Hagestad O.C."/>
            <person name="Hou L."/>
            <person name="Andersen J.H."/>
            <person name="Hansen E.H."/>
            <person name="Altermark B."/>
            <person name="Li C."/>
            <person name="Kuhnert E."/>
            <person name="Cox R.J."/>
            <person name="Crous P.W."/>
            <person name="Spatafora J.W."/>
            <person name="Lail K."/>
            <person name="Amirebrahimi M."/>
            <person name="Lipzen A."/>
            <person name="Pangilinan J."/>
            <person name="Andreopoulos W."/>
            <person name="Hayes R.D."/>
            <person name="Ng V."/>
            <person name="Grigoriev I.V."/>
            <person name="Jackson S.A."/>
            <person name="Sutton T.D.S."/>
            <person name="Dobson A.D.W."/>
            <person name="Rama T."/>
        </authorList>
    </citation>
    <scope>NUCLEOTIDE SEQUENCE</scope>
    <source>
        <strain evidence="1">TRa3180A</strain>
    </source>
</reference>
<dbReference type="Proteomes" id="UP000887226">
    <property type="component" value="Unassembled WGS sequence"/>
</dbReference>
<gene>
    <name evidence="1" type="ORF">BJ878DRAFT_479408</name>
</gene>
<keyword evidence="2" id="KW-1185">Reference proteome</keyword>
<proteinExistence type="predicted"/>
<dbReference type="EMBL" id="MU253857">
    <property type="protein sequence ID" value="KAG9245255.1"/>
    <property type="molecule type" value="Genomic_DNA"/>
</dbReference>